<dbReference type="GO" id="GO:0015171">
    <property type="term" value="F:amino acid transmembrane transporter activity"/>
    <property type="evidence" value="ECO:0007669"/>
    <property type="project" value="TreeGrafter"/>
</dbReference>
<gene>
    <name evidence="8" type="ORF">CFRA_00685</name>
</gene>
<evidence type="ECO:0000256" key="6">
    <source>
        <dbReference type="SAM" id="MobiDB-lite"/>
    </source>
</evidence>
<keyword evidence="9" id="KW-1185">Reference proteome</keyword>
<accession>A0A1L7CQD2</accession>
<feature type="region of interest" description="Disordered" evidence="6">
    <location>
        <begin position="103"/>
        <end position="131"/>
    </location>
</feature>
<evidence type="ECO:0000313" key="9">
    <source>
        <dbReference type="Proteomes" id="UP000185434"/>
    </source>
</evidence>
<evidence type="ECO:0000313" key="8">
    <source>
        <dbReference type="EMBL" id="APT88055.1"/>
    </source>
</evidence>
<feature type="transmembrane region" description="Helical" evidence="7">
    <location>
        <begin position="6"/>
        <end position="25"/>
    </location>
</feature>
<dbReference type="AlphaFoldDB" id="A0A1L7CQD2"/>
<dbReference type="Proteomes" id="UP000185434">
    <property type="component" value="Chromosome"/>
</dbReference>
<dbReference type="STRING" id="1437875.CFRA_00685"/>
<evidence type="ECO:0000256" key="7">
    <source>
        <dbReference type="SAM" id="Phobius"/>
    </source>
</evidence>
<dbReference type="KEGG" id="cfk:CFRA_00685"/>
<dbReference type="OrthoDB" id="9784202at2"/>
<feature type="transmembrane region" description="Helical" evidence="7">
    <location>
        <begin position="166"/>
        <end position="191"/>
    </location>
</feature>
<feature type="transmembrane region" description="Helical" evidence="7">
    <location>
        <begin position="203"/>
        <end position="222"/>
    </location>
</feature>
<dbReference type="InterPro" id="IPR001123">
    <property type="entry name" value="LeuE-type"/>
</dbReference>
<dbReference type="EMBL" id="CP009247">
    <property type="protein sequence ID" value="APT88055.1"/>
    <property type="molecule type" value="Genomic_DNA"/>
</dbReference>
<evidence type="ECO:0000256" key="5">
    <source>
        <dbReference type="ARBA" id="ARBA00023136"/>
    </source>
</evidence>
<protein>
    <submittedName>
        <fullName evidence="8">Threonine transporter</fullName>
    </submittedName>
</protein>
<name>A0A1L7CQD2_9CORY</name>
<keyword evidence="5 7" id="KW-0472">Membrane</keyword>
<keyword evidence="3 7" id="KW-0812">Transmembrane</keyword>
<evidence type="ECO:0000256" key="1">
    <source>
        <dbReference type="ARBA" id="ARBA00004651"/>
    </source>
</evidence>
<sequence length="231" mass="23848">MTVGSILTLLGIWVAAIVSPGPDVVQITRQGARSKRAGVWAALGVMTGNAGWILASLLGLSALLTARPALLAWLQLIGGAYLAYLGVSSIRGGLATRRQAARAVHADHPSGPRDSVTPEAPPKRTDADPTAGQAWRAGFTTNLANPKAVLFFGAVFAQFIEPGMSWGITAFIAVLLIAVGLAWFVSFALAVRAFSARIAENSAVIDIVTGAIFCLLAAVMIFEGAVGLLGG</sequence>
<dbReference type="GO" id="GO:0005886">
    <property type="term" value="C:plasma membrane"/>
    <property type="evidence" value="ECO:0007669"/>
    <property type="project" value="UniProtKB-SubCell"/>
</dbReference>
<dbReference type="RefSeq" id="WP_075663027.1">
    <property type="nucleotide sequence ID" value="NZ_CP009247.1"/>
</dbReference>
<organism evidence="8 9">
    <name type="scientific">Corynebacterium frankenforstense DSM 45800</name>
    <dbReference type="NCBI Taxonomy" id="1437875"/>
    <lineage>
        <taxon>Bacteria</taxon>
        <taxon>Bacillati</taxon>
        <taxon>Actinomycetota</taxon>
        <taxon>Actinomycetes</taxon>
        <taxon>Mycobacteriales</taxon>
        <taxon>Corynebacteriaceae</taxon>
        <taxon>Corynebacterium</taxon>
    </lineage>
</organism>
<proteinExistence type="predicted"/>
<dbReference type="Pfam" id="PF01810">
    <property type="entry name" value="LysE"/>
    <property type="match status" value="1"/>
</dbReference>
<evidence type="ECO:0000256" key="3">
    <source>
        <dbReference type="ARBA" id="ARBA00022692"/>
    </source>
</evidence>
<evidence type="ECO:0000256" key="4">
    <source>
        <dbReference type="ARBA" id="ARBA00022989"/>
    </source>
</evidence>
<feature type="transmembrane region" description="Helical" evidence="7">
    <location>
        <begin position="70"/>
        <end position="90"/>
    </location>
</feature>
<evidence type="ECO:0000256" key="2">
    <source>
        <dbReference type="ARBA" id="ARBA00022475"/>
    </source>
</evidence>
<reference evidence="8 9" key="1">
    <citation type="submission" date="2014-08" db="EMBL/GenBank/DDBJ databases">
        <title>Complete genome sequence of Corynebacterium frankenforstense ST18(T) (=DSM 45800(T)), isolated from raw cow milk.</title>
        <authorList>
            <person name="Ruckert C."/>
            <person name="Albersmeier A."/>
            <person name="Winkler A."/>
            <person name="Lipski A."/>
            <person name="Kalinowski J."/>
        </authorList>
    </citation>
    <scope>NUCLEOTIDE SEQUENCE [LARGE SCALE GENOMIC DNA]</scope>
    <source>
        <strain evidence="8 9">ST18</strain>
    </source>
</reference>
<dbReference type="PIRSF" id="PIRSF006324">
    <property type="entry name" value="LeuE"/>
    <property type="match status" value="1"/>
</dbReference>
<dbReference type="PANTHER" id="PTHR30086">
    <property type="entry name" value="ARGININE EXPORTER PROTEIN ARGO"/>
    <property type="match status" value="1"/>
</dbReference>
<feature type="transmembrane region" description="Helical" evidence="7">
    <location>
        <begin position="37"/>
        <end position="64"/>
    </location>
</feature>
<dbReference type="PANTHER" id="PTHR30086:SF17">
    <property type="entry name" value="LYSE FAMILY TRANSLOCATOR"/>
    <property type="match status" value="1"/>
</dbReference>
<feature type="transmembrane region" description="Helical" evidence="7">
    <location>
        <begin position="143"/>
        <end position="160"/>
    </location>
</feature>
<keyword evidence="4 7" id="KW-1133">Transmembrane helix</keyword>
<keyword evidence="2" id="KW-1003">Cell membrane</keyword>
<comment type="subcellular location">
    <subcellularLocation>
        <location evidence="1">Cell membrane</location>
        <topology evidence="1">Multi-pass membrane protein</topology>
    </subcellularLocation>
</comment>